<evidence type="ECO:0000313" key="6">
    <source>
        <dbReference type="EMBL" id="AKJ28360.1"/>
    </source>
</evidence>
<dbReference type="Proteomes" id="UP000035352">
    <property type="component" value="Chromosome"/>
</dbReference>
<dbReference type="STRING" id="413882.AAW51_1669"/>
<gene>
    <name evidence="6" type="ORF">AAW51_1669</name>
</gene>
<dbReference type="PRINTS" id="PR00455">
    <property type="entry name" value="HTHTETR"/>
</dbReference>
<keyword evidence="2 4" id="KW-0238">DNA-binding</keyword>
<dbReference type="SUPFAM" id="SSF48498">
    <property type="entry name" value="Tetracyclin repressor-like, C-terminal domain"/>
    <property type="match status" value="1"/>
</dbReference>
<dbReference type="GO" id="GO:0000976">
    <property type="term" value="F:transcription cis-regulatory region binding"/>
    <property type="evidence" value="ECO:0007669"/>
    <property type="project" value="TreeGrafter"/>
</dbReference>
<dbReference type="SUPFAM" id="SSF46689">
    <property type="entry name" value="Homeodomain-like"/>
    <property type="match status" value="1"/>
</dbReference>
<dbReference type="InterPro" id="IPR025996">
    <property type="entry name" value="MT1864/Rv1816-like_C"/>
</dbReference>
<evidence type="ECO:0000256" key="3">
    <source>
        <dbReference type="ARBA" id="ARBA00023163"/>
    </source>
</evidence>
<evidence type="ECO:0000313" key="7">
    <source>
        <dbReference type="Proteomes" id="UP000035352"/>
    </source>
</evidence>
<protein>
    <submittedName>
        <fullName evidence="6">Transcriptional regulator, TetR family</fullName>
    </submittedName>
</protein>
<dbReference type="Pfam" id="PF13305">
    <property type="entry name" value="TetR_C_33"/>
    <property type="match status" value="1"/>
</dbReference>
<dbReference type="RefSeq" id="WP_047194231.1">
    <property type="nucleotide sequence ID" value="NZ_CP011371.1"/>
</dbReference>
<dbReference type="PROSITE" id="PS50977">
    <property type="entry name" value="HTH_TETR_2"/>
    <property type="match status" value="1"/>
</dbReference>
<evidence type="ECO:0000256" key="1">
    <source>
        <dbReference type="ARBA" id="ARBA00023015"/>
    </source>
</evidence>
<dbReference type="GO" id="GO:0003700">
    <property type="term" value="F:DNA-binding transcription factor activity"/>
    <property type="evidence" value="ECO:0007669"/>
    <property type="project" value="TreeGrafter"/>
</dbReference>
<dbReference type="PATRIC" id="fig|413882.6.peg.1756"/>
<dbReference type="InterPro" id="IPR009057">
    <property type="entry name" value="Homeodomain-like_sf"/>
</dbReference>
<keyword evidence="3" id="KW-0804">Transcription</keyword>
<name>A0A0G3BP84_9BURK</name>
<dbReference type="PANTHER" id="PTHR30055:SF220">
    <property type="entry name" value="TETR-FAMILY REGULATORY PROTEIN"/>
    <property type="match status" value="1"/>
</dbReference>
<keyword evidence="1" id="KW-0805">Transcription regulation</keyword>
<dbReference type="InterPro" id="IPR050109">
    <property type="entry name" value="HTH-type_TetR-like_transc_reg"/>
</dbReference>
<dbReference type="AlphaFoldDB" id="A0A0G3BP84"/>
<dbReference type="InterPro" id="IPR001647">
    <property type="entry name" value="HTH_TetR"/>
</dbReference>
<organism evidence="6 7">
    <name type="scientific">Caldimonas brevitalea</name>
    <dbReference type="NCBI Taxonomy" id="413882"/>
    <lineage>
        <taxon>Bacteria</taxon>
        <taxon>Pseudomonadati</taxon>
        <taxon>Pseudomonadota</taxon>
        <taxon>Betaproteobacteria</taxon>
        <taxon>Burkholderiales</taxon>
        <taxon>Sphaerotilaceae</taxon>
        <taxon>Caldimonas</taxon>
    </lineage>
</organism>
<proteinExistence type="predicted"/>
<sequence length="218" mass="23313">MPSNTERAAAPRSRYHHGALRQSLIDATEALLAERGVAGFSLREVARRLGVSPAAPAHHFGDAQGLLTAVATLAFEGLTEALEAGNARGGADPVARLREQGVGYVRFALRYPGRFGIMFRTGVQRDREMERAGHAAFQVLEDGVRSLFGIAAGAPLSAQQRAALMAIWSVVHGFAHLMLAGEFDGTLGEGGREAYVDENVGPMLQLHLDGLKLAMQTR</sequence>
<evidence type="ECO:0000256" key="4">
    <source>
        <dbReference type="PROSITE-ProRule" id="PRU00335"/>
    </source>
</evidence>
<dbReference type="InterPro" id="IPR036271">
    <property type="entry name" value="Tet_transcr_reg_TetR-rel_C_sf"/>
</dbReference>
<dbReference type="Pfam" id="PF00440">
    <property type="entry name" value="TetR_N"/>
    <property type="match status" value="1"/>
</dbReference>
<feature type="domain" description="HTH tetR-type" evidence="5">
    <location>
        <begin position="18"/>
        <end position="78"/>
    </location>
</feature>
<reference evidence="6 7" key="1">
    <citation type="submission" date="2015-05" db="EMBL/GenBank/DDBJ databases">
        <authorList>
            <person name="Tang B."/>
            <person name="Yu Y."/>
        </authorList>
    </citation>
    <scope>NUCLEOTIDE SEQUENCE [LARGE SCALE GENOMIC DNA]</scope>
    <source>
        <strain evidence="6 7">DSM 7029</strain>
    </source>
</reference>
<feature type="DNA-binding region" description="H-T-H motif" evidence="4">
    <location>
        <begin position="41"/>
        <end position="60"/>
    </location>
</feature>
<dbReference type="Gene3D" id="1.10.357.10">
    <property type="entry name" value="Tetracycline Repressor, domain 2"/>
    <property type="match status" value="1"/>
</dbReference>
<dbReference type="OrthoDB" id="5293556at2"/>
<dbReference type="EMBL" id="CP011371">
    <property type="protein sequence ID" value="AKJ28360.1"/>
    <property type="molecule type" value="Genomic_DNA"/>
</dbReference>
<evidence type="ECO:0000259" key="5">
    <source>
        <dbReference type="PROSITE" id="PS50977"/>
    </source>
</evidence>
<evidence type="ECO:0000256" key="2">
    <source>
        <dbReference type="ARBA" id="ARBA00023125"/>
    </source>
</evidence>
<dbReference type="PANTHER" id="PTHR30055">
    <property type="entry name" value="HTH-TYPE TRANSCRIPTIONAL REGULATOR RUTR"/>
    <property type="match status" value="1"/>
</dbReference>
<dbReference type="KEGG" id="pbh:AAW51_1669"/>
<accession>A0A0G3BP84</accession>
<keyword evidence="7" id="KW-1185">Reference proteome</keyword>